<dbReference type="InterPro" id="IPR023601">
    <property type="entry name" value="Golgi_SNAP_su1"/>
</dbReference>
<reference evidence="14" key="1">
    <citation type="submission" date="2012-12" db="EMBL/GenBank/DDBJ databases">
        <authorList>
            <person name="Hellsten U."/>
            <person name="Grimwood J."/>
            <person name="Chapman J.A."/>
            <person name="Shapiro H."/>
            <person name="Aerts A."/>
            <person name="Otillar R.P."/>
            <person name="Terry A.Y."/>
            <person name="Boore J.L."/>
            <person name="Simakov O."/>
            <person name="Marletaz F."/>
            <person name="Cho S.-J."/>
            <person name="Edsinger-Gonzales E."/>
            <person name="Havlak P."/>
            <person name="Kuo D.-H."/>
            <person name="Larsson T."/>
            <person name="Lv J."/>
            <person name="Arendt D."/>
            <person name="Savage R."/>
            <person name="Osoegawa K."/>
            <person name="de Jong P."/>
            <person name="Lindberg D.R."/>
            <person name="Seaver E.C."/>
            <person name="Weisblat D.A."/>
            <person name="Putnam N.H."/>
            <person name="Grigoriev I.V."/>
            <person name="Rokhsar D.S."/>
        </authorList>
    </citation>
    <scope>NUCLEOTIDE SEQUENCE</scope>
    <source>
        <strain evidence="14">I ESC-2004</strain>
    </source>
</reference>
<comment type="subunit">
    <text evidence="10">Component of several multiprotein Golgi SNARE complexes.</text>
</comment>
<evidence type="ECO:0000256" key="7">
    <source>
        <dbReference type="ARBA" id="ARBA00022989"/>
    </source>
</evidence>
<keyword evidence="6 10" id="KW-0653">Protein transport</keyword>
<evidence type="ECO:0000256" key="6">
    <source>
        <dbReference type="ARBA" id="ARBA00022927"/>
    </source>
</evidence>
<dbReference type="OMA" id="QAYAVND"/>
<evidence type="ECO:0000256" key="1">
    <source>
        <dbReference type="ARBA" id="ARBA00004409"/>
    </source>
</evidence>
<organism evidence="12">
    <name type="scientific">Capitella teleta</name>
    <name type="common">Polychaete worm</name>
    <dbReference type="NCBI Taxonomy" id="283909"/>
    <lineage>
        <taxon>Eukaryota</taxon>
        <taxon>Metazoa</taxon>
        <taxon>Spiralia</taxon>
        <taxon>Lophotrochozoa</taxon>
        <taxon>Annelida</taxon>
        <taxon>Polychaeta</taxon>
        <taxon>Sedentaria</taxon>
        <taxon>Scolecida</taxon>
        <taxon>Capitellidae</taxon>
        <taxon>Capitella</taxon>
    </lineage>
</organism>
<evidence type="ECO:0000256" key="2">
    <source>
        <dbReference type="ARBA" id="ARBA00008473"/>
    </source>
</evidence>
<dbReference type="CDD" id="cd15864">
    <property type="entry name" value="SNARE_GS28"/>
    <property type="match status" value="1"/>
</dbReference>
<dbReference type="PANTHER" id="PTHR21094">
    <property type="entry name" value="GOS-28 SNARE- RELATED"/>
    <property type="match status" value="1"/>
</dbReference>
<evidence type="ECO:0000313" key="14">
    <source>
        <dbReference type="Proteomes" id="UP000014760"/>
    </source>
</evidence>
<evidence type="ECO:0000256" key="5">
    <source>
        <dbReference type="ARBA" id="ARBA00022692"/>
    </source>
</evidence>
<dbReference type="EMBL" id="KB295002">
    <property type="protein sequence ID" value="ELU13829.1"/>
    <property type="molecule type" value="Genomic_DNA"/>
</dbReference>
<keyword evidence="14" id="KW-1185">Reference proteome</keyword>
<evidence type="ECO:0000256" key="11">
    <source>
        <dbReference type="SAM" id="Phobius"/>
    </source>
</evidence>
<dbReference type="AlphaFoldDB" id="R7V5I8"/>
<evidence type="ECO:0000256" key="4">
    <source>
        <dbReference type="ARBA" id="ARBA00022448"/>
    </source>
</evidence>
<proteinExistence type="inferred from homology"/>
<dbReference type="STRING" id="283909.R7V5I8"/>
<dbReference type="GO" id="GO:0006888">
    <property type="term" value="P:endoplasmic reticulum to Golgi vesicle-mediated transport"/>
    <property type="evidence" value="ECO:0007669"/>
    <property type="project" value="InterPro"/>
</dbReference>
<dbReference type="HOGENOM" id="CLU_078034_0_1_1"/>
<dbReference type="GO" id="GO:0005801">
    <property type="term" value="C:cis-Golgi network"/>
    <property type="evidence" value="ECO:0007669"/>
    <property type="project" value="InterPro"/>
</dbReference>
<name>R7V5I8_CAPTE</name>
<dbReference type="GO" id="GO:0015031">
    <property type="term" value="P:protein transport"/>
    <property type="evidence" value="ECO:0007669"/>
    <property type="project" value="UniProtKB-KW"/>
</dbReference>
<dbReference type="GO" id="GO:0005797">
    <property type="term" value="C:Golgi medial cisterna"/>
    <property type="evidence" value="ECO:0007669"/>
    <property type="project" value="TreeGrafter"/>
</dbReference>
<dbReference type="Proteomes" id="UP000014760">
    <property type="component" value="Unassembled WGS sequence"/>
</dbReference>
<dbReference type="PANTHER" id="PTHR21094:SF2">
    <property type="entry name" value="GOLGI SNAP RECEPTOR COMPLEX MEMBER 1"/>
    <property type="match status" value="1"/>
</dbReference>
<comment type="function">
    <text evidence="10">Involved in transport from the ER to the Golgi apparatus as well as in intra-Golgi transport. It belongs to a super-family of proteins called t-SNAREs or soluble NSF (N-ethylmaleimide-sensitive factor) attachment protein receptor.</text>
</comment>
<dbReference type="GO" id="GO:0048219">
    <property type="term" value="P:inter-Golgi cisterna vesicle-mediated transport"/>
    <property type="evidence" value="ECO:0007669"/>
    <property type="project" value="TreeGrafter"/>
</dbReference>
<accession>R7V5I8</accession>
<dbReference type="GO" id="GO:0005484">
    <property type="term" value="F:SNAP receptor activity"/>
    <property type="evidence" value="ECO:0007669"/>
    <property type="project" value="TreeGrafter"/>
</dbReference>
<keyword evidence="5 11" id="KW-0812">Transmembrane</keyword>
<dbReference type="GO" id="GO:0031201">
    <property type="term" value="C:SNARE complex"/>
    <property type="evidence" value="ECO:0007669"/>
    <property type="project" value="TreeGrafter"/>
</dbReference>
<evidence type="ECO:0000256" key="3">
    <source>
        <dbReference type="ARBA" id="ARBA00015612"/>
    </source>
</evidence>
<comment type="subcellular location">
    <subcellularLocation>
        <location evidence="1">Golgi apparatus membrane</location>
        <topology evidence="1">Single-pass type IV membrane protein</topology>
    </subcellularLocation>
</comment>
<dbReference type="EnsemblMetazoa" id="CapteT153600">
    <property type="protein sequence ID" value="CapteP153600"/>
    <property type="gene ID" value="CapteG153600"/>
</dbReference>
<reference evidence="13" key="3">
    <citation type="submission" date="2015-06" db="UniProtKB">
        <authorList>
            <consortium name="EnsemblMetazoa"/>
        </authorList>
    </citation>
    <scope>IDENTIFICATION</scope>
</reference>
<keyword evidence="7 11" id="KW-1133">Transmembrane helix</keyword>
<evidence type="ECO:0000256" key="10">
    <source>
        <dbReference type="PIRNR" id="PIRNR027109"/>
    </source>
</evidence>
<sequence length="244" mass="28007">MNRGKMMDLGNHWEDLRKQARQLENETDLKLVSFSKLGTNYSSFRELSTPGDTSPLLNKSNSDHMFETMAMEIEQLLSRLTDVNDKMSDYTQNLGVNSQSAALLHTLQRHRDILQDYSHEFNKTKANILAYRDREDLLGAVHRDIDAYKNSSRQDLYLKEHEHLRNSDRLVDEQISIALATKENMKGQKNALSTVTQKLNALANRFPLINGLIQKINLRKKRDSIIIALVVSACIILLLLYALH</sequence>
<evidence type="ECO:0000256" key="8">
    <source>
        <dbReference type="ARBA" id="ARBA00023034"/>
    </source>
</evidence>
<dbReference type="FunCoup" id="R7V5I8">
    <property type="interactions" value="1846"/>
</dbReference>
<gene>
    <name evidence="12" type="ORF">CAPTEDRAFT_153600</name>
</gene>
<dbReference type="Pfam" id="PF12352">
    <property type="entry name" value="V-SNARE_C"/>
    <property type="match status" value="1"/>
</dbReference>
<reference evidence="12 14" key="2">
    <citation type="journal article" date="2013" name="Nature">
        <title>Insights into bilaterian evolution from three spiralian genomes.</title>
        <authorList>
            <person name="Simakov O."/>
            <person name="Marletaz F."/>
            <person name="Cho S.J."/>
            <person name="Edsinger-Gonzales E."/>
            <person name="Havlak P."/>
            <person name="Hellsten U."/>
            <person name="Kuo D.H."/>
            <person name="Larsson T."/>
            <person name="Lv J."/>
            <person name="Arendt D."/>
            <person name="Savage R."/>
            <person name="Osoegawa K."/>
            <person name="de Jong P."/>
            <person name="Grimwood J."/>
            <person name="Chapman J.A."/>
            <person name="Shapiro H."/>
            <person name="Aerts A."/>
            <person name="Otillar R.P."/>
            <person name="Terry A.Y."/>
            <person name="Boore J.L."/>
            <person name="Grigoriev I.V."/>
            <person name="Lindberg D.R."/>
            <person name="Seaver E.C."/>
            <person name="Weisblat D.A."/>
            <person name="Putnam N.H."/>
            <person name="Rokhsar D.S."/>
        </authorList>
    </citation>
    <scope>NUCLEOTIDE SEQUENCE</scope>
    <source>
        <strain evidence="12 14">I ESC-2004</strain>
    </source>
</reference>
<comment type="similarity">
    <text evidence="2 10">Belongs to the GOSR1 family.</text>
</comment>
<keyword evidence="10" id="KW-0931">ER-Golgi transport</keyword>
<evidence type="ECO:0000256" key="9">
    <source>
        <dbReference type="ARBA" id="ARBA00023136"/>
    </source>
</evidence>
<dbReference type="OrthoDB" id="422156at2759"/>
<keyword evidence="8 10" id="KW-0333">Golgi apparatus</keyword>
<feature type="transmembrane region" description="Helical" evidence="11">
    <location>
        <begin position="225"/>
        <end position="243"/>
    </location>
</feature>
<evidence type="ECO:0000313" key="13">
    <source>
        <dbReference type="EnsemblMetazoa" id="CapteP153600"/>
    </source>
</evidence>
<dbReference type="PIRSF" id="PIRSF027109">
    <property type="entry name" value="Golgi_SNARE"/>
    <property type="match status" value="1"/>
</dbReference>
<dbReference type="GO" id="GO:0000139">
    <property type="term" value="C:Golgi membrane"/>
    <property type="evidence" value="ECO:0007669"/>
    <property type="project" value="UniProtKB-SubCell"/>
</dbReference>
<protein>
    <recommendedName>
        <fullName evidence="3 10">Golgi SNAP receptor complex member 1</fullName>
    </recommendedName>
</protein>
<dbReference type="EMBL" id="AMQN01005045">
    <property type="status" value="NOT_ANNOTATED_CDS"/>
    <property type="molecule type" value="Genomic_DNA"/>
</dbReference>
<evidence type="ECO:0000313" key="12">
    <source>
        <dbReference type="EMBL" id="ELU13829.1"/>
    </source>
</evidence>
<keyword evidence="4 10" id="KW-0813">Transport</keyword>
<keyword evidence="9 10" id="KW-0472">Membrane</keyword>
<dbReference type="GO" id="GO:0006906">
    <property type="term" value="P:vesicle fusion"/>
    <property type="evidence" value="ECO:0007669"/>
    <property type="project" value="TreeGrafter"/>
</dbReference>